<organism evidence="1 2">
    <name type="scientific">Clostridium beijerinckii</name>
    <name type="common">Clostridium MP</name>
    <dbReference type="NCBI Taxonomy" id="1520"/>
    <lineage>
        <taxon>Bacteria</taxon>
        <taxon>Bacillati</taxon>
        <taxon>Bacillota</taxon>
        <taxon>Clostridia</taxon>
        <taxon>Eubacteriales</taxon>
        <taxon>Clostridiaceae</taxon>
        <taxon>Clostridium</taxon>
    </lineage>
</organism>
<evidence type="ECO:0000313" key="2">
    <source>
        <dbReference type="Proteomes" id="UP001193748"/>
    </source>
</evidence>
<gene>
    <name evidence="1" type="ORF">B0H41_000803</name>
</gene>
<protein>
    <submittedName>
        <fullName evidence="1">Uncharacterized protein</fullName>
    </submittedName>
</protein>
<dbReference type="AlphaFoldDB" id="A0AAX0AVV7"/>
<evidence type="ECO:0000313" key="1">
    <source>
        <dbReference type="EMBL" id="NRT87124.1"/>
    </source>
</evidence>
<dbReference type="Proteomes" id="UP001193748">
    <property type="component" value="Unassembled WGS sequence"/>
</dbReference>
<reference evidence="1" key="2">
    <citation type="journal article" date="2022" name="Nat. Biotechnol.">
        <title>Carbon-negative production of acetone and isopropanol by gas fermentation at industrial pilot scale.</title>
        <authorList>
            <person name="Liew F.E."/>
            <person name="Nogle R."/>
            <person name="Abdalla T."/>
            <person name="Rasor B.J."/>
            <person name="Canter C."/>
            <person name="Jensen R.O."/>
            <person name="Wang L."/>
            <person name="Strutz J."/>
            <person name="Chirania P."/>
            <person name="De Tissera S."/>
            <person name="Mueller A.P."/>
            <person name="Ruan Z."/>
            <person name="Gao A."/>
            <person name="Tran L."/>
            <person name="Engle N.L."/>
            <person name="Bromley J.C."/>
            <person name="Daniell J."/>
            <person name="Conrado R."/>
            <person name="Tschaplinski T.J."/>
            <person name="Giannone R.J."/>
            <person name="Hettich R.L."/>
            <person name="Karim A.S."/>
            <person name="Simpson S.D."/>
            <person name="Brown S.D."/>
            <person name="Leang C."/>
            <person name="Jewett M.C."/>
            <person name="Kopke M."/>
        </authorList>
    </citation>
    <scope>NUCLEOTIDE SEQUENCE</scope>
    <source>
        <strain evidence="1">DJ080</strain>
    </source>
</reference>
<dbReference type="EMBL" id="JABSWW010000001">
    <property type="protein sequence ID" value="NRT87124.1"/>
    <property type="molecule type" value="Genomic_DNA"/>
</dbReference>
<sequence>MQIFSIAFYNFQCYTSYKVPEYLIGSITFVAFRFCKFQIINWIIGVVIYLRCPQKCFLILAAISRQAPSIELEIADYGSLRKDLIVLLKVLDPIFEIIRTEDIRDVISNEGIK</sequence>
<name>A0AAX0AVV7_CLOBE</name>
<reference evidence="1" key="1">
    <citation type="submission" date="2020-05" db="EMBL/GenBank/DDBJ databases">
        <authorList>
            <person name="Brown S."/>
            <person name="Huntemann M."/>
            <person name="Clum A."/>
            <person name="Spunde A."/>
            <person name="Palaniappan K."/>
            <person name="Ritter S."/>
            <person name="Mikhailova N."/>
            <person name="Chen I.-M."/>
            <person name="Stamatis D."/>
            <person name="Reddy T."/>
            <person name="O'Malley R."/>
            <person name="Daum C."/>
            <person name="Shapiro N."/>
            <person name="Ivanova N."/>
            <person name="Kyrpides N."/>
            <person name="Woyke T."/>
        </authorList>
    </citation>
    <scope>NUCLEOTIDE SEQUENCE</scope>
    <source>
        <strain evidence="1">DJ080</strain>
    </source>
</reference>
<comment type="caution">
    <text evidence="1">The sequence shown here is derived from an EMBL/GenBank/DDBJ whole genome shotgun (WGS) entry which is preliminary data.</text>
</comment>
<proteinExistence type="predicted"/>
<accession>A0AAX0AVV7</accession>